<sequence>DRPFGFMDGLPDESDDKNINMIEEWNQLRGDIEDRFLLMQAWRNDKAHQKEMSSLAQYGTPPAYEPGQLVRLTRVVDGRRQVTGPYKIESKHENNPYLYKLQGSPHWYNIGQLLRYQYPLAQKRFDSATLPARAYLASMHRTSLPDDLNIQLKDLKQGDFVVTFTDEKSEELEPVRTFYISEYVKSDDSSDEIVVIGLNKSSNGRWQRPLMKERDEFTWAVPTSRILGAFKPTRQRRIPQAVMAWLQSIGVA</sequence>
<dbReference type="EMBL" id="JAAPAO010002009">
    <property type="protein sequence ID" value="KAF4648402.1"/>
    <property type="molecule type" value="Genomic_DNA"/>
</dbReference>
<gene>
    <name evidence="1" type="ORF">FOL47_003340</name>
</gene>
<accession>A0A7J6KNJ2</accession>
<proteinExistence type="predicted"/>
<keyword evidence="2" id="KW-1185">Reference proteome</keyword>
<name>A0A7J6KNJ2_PERCH</name>
<evidence type="ECO:0000313" key="1">
    <source>
        <dbReference type="EMBL" id="KAF4648402.1"/>
    </source>
</evidence>
<dbReference type="Proteomes" id="UP000591131">
    <property type="component" value="Unassembled WGS sequence"/>
</dbReference>
<organism evidence="1 2">
    <name type="scientific">Perkinsus chesapeaki</name>
    <name type="common">Clam parasite</name>
    <name type="synonym">Perkinsus andrewsi</name>
    <dbReference type="NCBI Taxonomy" id="330153"/>
    <lineage>
        <taxon>Eukaryota</taxon>
        <taxon>Sar</taxon>
        <taxon>Alveolata</taxon>
        <taxon>Perkinsozoa</taxon>
        <taxon>Perkinsea</taxon>
        <taxon>Perkinsida</taxon>
        <taxon>Perkinsidae</taxon>
        <taxon>Perkinsus</taxon>
    </lineage>
</organism>
<feature type="non-terminal residue" evidence="1">
    <location>
        <position position="1"/>
    </location>
</feature>
<protein>
    <submittedName>
        <fullName evidence="1">Uncharacterized protein</fullName>
    </submittedName>
</protein>
<dbReference type="AlphaFoldDB" id="A0A7J6KNJ2"/>
<reference evidence="1 2" key="1">
    <citation type="submission" date="2020-04" db="EMBL/GenBank/DDBJ databases">
        <title>Perkinsus chesapeaki whole genome sequence.</title>
        <authorList>
            <person name="Bogema D.R."/>
        </authorList>
    </citation>
    <scope>NUCLEOTIDE SEQUENCE [LARGE SCALE GENOMIC DNA]</scope>
    <source>
        <strain evidence="1">ATCC PRA-425</strain>
    </source>
</reference>
<evidence type="ECO:0000313" key="2">
    <source>
        <dbReference type="Proteomes" id="UP000591131"/>
    </source>
</evidence>
<comment type="caution">
    <text evidence="1">The sequence shown here is derived from an EMBL/GenBank/DDBJ whole genome shotgun (WGS) entry which is preliminary data.</text>
</comment>